<dbReference type="Proteomes" id="UP000003344">
    <property type="component" value="Unassembled WGS sequence"/>
</dbReference>
<protein>
    <submittedName>
        <fullName evidence="1">Uncharacterized protein</fullName>
    </submittedName>
</protein>
<reference evidence="1 2" key="1">
    <citation type="submission" date="2009-10" db="EMBL/GenBank/DDBJ databases">
        <authorList>
            <person name="Weinstock G."/>
            <person name="Sodergren E."/>
            <person name="Clifton S."/>
            <person name="Fulton L."/>
            <person name="Fulton B."/>
            <person name="Courtney L."/>
            <person name="Fronick C."/>
            <person name="Harrison M."/>
            <person name="Strong C."/>
            <person name="Farmer C."/>
            <person name="Delahaunty K."/>
            <person name="Markovic C."/>
            <person name="Hall O."/>
            <person name="Minx P."/>
            <person name="Tomlinson C."/>
            <person name="Mitreva M."/>
            <person name="Nelson J."/>
            <person name="Hou S."/>
            <person name="Wollam A."/>
            <person name="Pepin K.H."/>
            <person name="Johnson M."/>
            <person name="Bhonagiri V."/>
            <person name="Nash W.E."/>
            <person name="Warren W."/>
            <person name="Chinwalla A."/>
            <person name="Mardis E.R."/>
            <person name="Wilson R.K."/>
        </authorList>
    </citation>
    <scope>NUCLEOTIDE SEQUENCE [LARGE SCALE GENOMIC DNA]</scope>
    <source>
        <strain evidence="2">ATCC 25996 / DSM 4631 / NCTC 10774 / M26</strain>
    </source>
</reference>
<evidence type="ECO:0000313" key="1">
    <source>
        <dbReference type="EMBL" id="EFC86894.1"/>
    </source>
</evidence>
<name>D3A198_NEIM2</name>
<sequence>MISERKPSNRLAIPFTRPLRHITAGDAVAPIEPPKPKPPEPYAPPAGYAAVSGEWGFVLHKAGTCSACLAGGFAGGSAAVGMSGVSVEAVDVAHCFQTTFEGMTALEGRLKAQSEPSFAISACASGIQSGMDGLNGCSGANTTASLFLTGCGGDTQAARAGELLETHSDSTFSDDALLVGCLQSDIPAAVDLARCFSPKSLPAVTVPCEYYEIPVEPEPVPETYVCGIRPPSNRLALRFYRRKIAHDPRHIPLPFACFDTAKTPVLNGYIMKNTVKATADGQPIELFSASFTADTGGYCWQGSLTVSPEDFAQINPDARAKGEEAQIKVQINADTFVIIA</sequence>
<gene>
    <name evidence="1" type="ORF">NEIMUCOT_06692</name>
</gene>
<dbReference type="AlphaFoldDB" id="D3A198"/>
<dbReference type="EMBL" id="ACDX02000052">
    <property type="protein sequence ID" value="EFC86894.1"/>
    <property type="molecule type" value="Genomic_DNA"/>
</dbReference>
<accession>D3A198</accession>
<feature type="non-terminal residue" evidence="1">
    <location>
        <position position="340"/>
    </location>
</feature>
<proteinExistence type="predicted"/>
<evidence type="ECO:0000313" key="2">
    <source>
        <dbReference type="Proteomes" id="UP000003344"/>
    </source>
</evidence>
<organism evidence="1 2">
    <name type="scientific">Neisseria mucosa (strain ATCC 25996 / DSM 4631 / NCTC 10774 / M26)</name>
    <dbReference type="NCBI Taxonomy" id="546266"/>
    <lineage>
        <taxon>Bacteria</taxon>
        <taxon>Pseudomonadati</taxon>
        <taxon>Pseudomonadota</taxon>
        <taxon>Betaproteobacteria</taxon>
        <taxon>Neisseriales</taxon>
        <taxon>Neisseriaceae</taxon>
        <taxon>Neisseria</taxon>
    </lineage>
</organism>
<comment type="caution">
    <text evidence="1">The sequence shown here is derived from an EMBL/GenBank/DDBJ whole genome shotgun (WGS) entry which is preliminary data.</text>
</comment>
<dbReference type="eggNOG" id="ENOG502Z7PU">
    <property type="taxonomic scope" value="Bacteria"/>
</dbReference>